<protein>
    <submittedName>
        <fullName evidence="1">RCG62922</fullName>
    </submittedName>
</protein>
<gene>
    <name evidence="1" type="ORF">rCG_62922</name>
</gene>
<name>A6I1Q1_RAT</name>
<evidence type="ECO:0000313" key="2">
    <source>
        <dbReference type="Proteomes" id="UP000234681"/>
    </source>
</evidence>
<proteinExistence type="predicted"/>
<dbReference type="EMBL" id="CH473954">
    <property type="protein sequence ID" value="EDL77676.1"/>
    <property type="molecule type" value="Genomic_DNA"/>
</dbReference>
<evidence type="ECO:0000313" key="1">
    <source>
        <dbReference type="EMBL" id="EDL77676.1"/>
    </source>
</evidence>
<reference evidence="1 2" key="1">
    <citation type="submission" date="2005-09" db="EMBL/GenBank/DDBJ databases">
        <authorList>
            <person name="Mural R.J."/>
            <person name="Li P.W."/>
            <person name="Adams M.D."/>
            <person name="Amanatides P.G."/>
            <person name="Baden-Tillson H."/>
            <person name="Barnstead M."/>
            <person name="Chin S.H."/>
            <person name="Dew I."/>
            <person name="Evans C.A."/>
            <person name="Ferriera S."/>
            <person name="Flanigan M."/>
            <person name="Fosler C."/>
            <person name="Glodek A."/>
            <person name="Gu Z."/>
            <person name="Holt R.A."/>
            <person name="Jennings D."/>
            <person name="Kraft C.L."/>
            <person name="Lu F."/>
            <person name="Nguyen T."/>
            <person name="Nusskern D.R."/>
            <person name="Pfannkoch C.M."/>
            <person name="Sitter C."/>
            <person name="Sutton G.G."/>
            <person name="Venter J.C."/>
            <person name="Wang Z."/>
            <person name="Woodage T."/>
            <person name="Zheng X.H."/>
            <person name="Zhong F."/>
        </authorList>
    </citation>
    <scope>NUCLEOTIDE SEQUENCE [LARGE SCALE GENOMIC DNA]</scope>
    <source>
        <strain>BN</strain>
        <strain evidence="2">Sprague-Dawley</strain>
    </source>
</reference>
<dbReference type="Proteomes" id="UP000234681">
    <property type="component" value="Chromosome 8"/>
</dbReference>
<accession>A6I1Q1</accession>
<organism evidence="1 2">
    <name type="scientific">Rattus norvegicus</name>
    <name type="common">Rat</name>
    <dbReference type="NCBI Taxonomy" id="10116"/>
    <lineage>
        <taxon>Eukaryota</taxon>
        <taxon>Metazoa</taxon>
        <taxon>Chordata</taxon>
        <taxon>Craniata</taxon>
        <taxon>Vertebrata</taxon>
        <taxon>Euteleostomi</taxon>
        <taxon>Mammalia</taxon>
        <taxon>Eutheria</taxon>
        <taxon>Euarchontoglires</taxon>
        <taxon>Glires</taxon>
        <taxon>Rodentia</taxon>
        <taxon>Myomorpha</taxon>
        <taxon>Muroidea</taxon>
        <taxon>Muridae</taxon>
        <taxon>Murinae</taxon>
        <taxon>Rattus</taxon>
    </lineage>
</organism>
<sequence length="75" mass="8388">MVYRAPPLQILSEQNSCVNQMLLTGSLQVSNILHCQLEPLVWTSIPSPPFSDVYSVRSSLSEILSSLIINKRLKC</sequence>
<dbReference type="AlphaFoldDB" id="A6I1Q1"/>